<feature type="compositionally biased region" description="Polar residues" evidence="1">
    <location>
        <begin position="83"/>
        <end position="97"/>
    </location>
</feature>
<organism evidence="3 4">
    <name type="scientific">Chiloscyllium punctatum</name>
    <name type="common">Brownbanded bambooshark</name>
    <name type="synonym">Hemiscyllium punctatum</name>
    <dbReference type="NCBI Taxonomy" id="137246"/>
    <lineage>
        <taxon>Eukaryota</taxon>
        <taxon>Metazoa</taxon>
        <taxon>Chordata</taxon>
        <taxon>Craniata</taxon>
        <taxon>Vertebrata</taxon>
        <taxon>Chondrichthyes</taxon>
        <taxon>Elasmobranchii</taxon>
        <taxon>Galeomorphii</taxon>
        <taxon>Galeoidea</taxon>
        <taxon>Orectolobiformes</taxon>
        <taxon>Hemiscylliidae</taxon>
        <taxon>Chiloscyllium</taxon>
    </lineage>
</organism>
<comment type="caution">
    <text evidence="3">The sequence shown here is derived from an EMBL/GenBank/DDBJ whole genome shotgun (WGS) entry which is preliminary data.</text>
</comment>
<protein>
    <submittedName>
        <fullName evidence="3">Uncharacterized protein</fullName>
    </submittedName>
</protein>
<keyword evidence="2" id="KW-0472">Membrane</keyword>
<keyword evidence="2" id="KW-0812">Transmembrane</keyword>
<dbReference type="Proteomes" id="UP000287033">
    <property type="component" value="Unassembled WGS sequence"/>
</dbReference>
<gene>
    <name evidence="3" type="ORF">chiPu_0017721</name>
</gene>
<dbReference type="EMBL" id="BEZZ01001358">
    <property type="protein sequence ID" value="GCC17897.1"/>
    <property type="molecule type" value="Genomic_DNA"/>
</dbReference>
<accession>A0A401RIE6</accession>
<sequence>MMIDGTVDTIPVSHGECQVPAVGINRELWIVWMSMGAVLGAIVFAGAVVLFCIRCIRKPSSSSANHSDGNLPPLDCEPIPLSGDTQETGFIGTDSTP</sequence>
<evidence type="ECO:0000256" key="2">
    <source>
        <dbReference type="SAM" id="Phobius"/>
    </source>
</evidence>
<evidence type="ECO:0000313" key="4">
    <source>
        <dbReference type="Proteomes" id="UP000287033"/>
    </source>
</evidence>
<reference evidence="3 4" key="1">
    <citation type="journal article" date="2018" name="Nat. Ecol. Evol.">
        <title>Shark genomes provide insights into elasmobranch evolution and the origin of vertebrates.</title>
        <authorList>
            <person name="Hara Y"/>
            <person name="Yamaguchi K"/>
            <person name="Onimaru K"/>
            <person name="Kadota M"/>
            <person name="Koyanagi M"/>
            <person name="Keeley SD"/>
            <person name="Tatsumi K"/>
            <person name="Tanaka K"/>
            <person name="Motone F"/>
            <person name="Kageyama Y"/>
            <person name="Nozu R"/>
            <person name="Adachi N"/>
            <person name="Nishimura O"/>
            <person name="Nakagawa R"/>
            <person name="Tanegashima C"/>
            <person name="Kiyatake I"/>
            <person name="Matsumoto R"/>
            <person name="Murakumo K"/>
            <person name="Nishida K"/>
            <person name="Terakita A"/>
            <person name="Kuratani S"/>
            <person name="Sato K"/>
            <person name="Hyodo S Kuraku.S."/>
        </authorList>
    </citation>
    <scope>NUCLEOTIDE SEQUENCE [LARGE SCALE GENOMIC DNA]</scope>
</reference>
<feature type="region of interest" description="Disordered" evidence="1">
    <location>
        <begin position="60"/>
        <end position="97"/>
    </location>
</feature>
<name>A0A401RIE6_CHIPU</name>
<keyword evidence="2" id="KW-1133">Transmembrane helix</keyword>
<proteinExistence type="predicted"/>
<evidence type="ECO:0000313" key="3">
    <source>
        <dbReference type="EMBL" id="GCC17897.1"/>
    </source>
</evidence>
<evidence type="ECO:0000256" key="1">
    <source>
        <dbReference type="SAM" id="MobiDB-lite"/>
    </source>
</evidence>
<dbReference type="AlphaFoldDB" id="A0A401RIE6"/>
<feature type="transmembrane region" description="Helical" evidence="2">
    <location>
        <begin position="29"/>
        <end position="53"/>
    </location>
</feature>
<keyword evidence="4" id="KW-1185">Reference proteome</keyword>